<accession>A0A4S8R438</accession>
<evidence type="ECO:0000313" key="2">
    <source>
        <dbReference type="EMBL" id="THV52230.1"/>
    </source>
</evidence>
<evidence type="ECO:0000313" key="3">
    <source>
        <dbReference type="Proteomes" id="UP000308671"/>
    </source>
</evidence>
<comment type="caution">
    <text evidence="2">The sequence shown here is derived from an EMBL/GenBank/DDBJ whole genome shotgun (WGS) entry which is preliminary data.</text>
</comment>
<feature type="compositionally biased region" description="Polar residues" evidence="1">
    <location>
        <begin position="19"/>
        <end position="33"/>
    </location>
</feature>
<organism evidence="2 3">
    <name type="scientific">Botrytis galanthina</name>
    <dbReference type="NCBI Taxonomy" id="278940"/>
    <lineage>
        <taxon>Eukaryota</taxon>
        <taxon>Fungi</taxon>
        <taxon>Dikarya</taxon>
        <taxon>Ascomycota</taxon>
        <taxon>Pezizomycotina</taxon>
        <taxon>Leotiomycetes</taxon>
        <taxon>Helotiales</taxon>
        <taxon>Sclerotiniaceae</taxon>
        <taxon>Botrytis</taxon>
    </lineage>
</organism>
<protein>
    <submittedName>
        <fullName evidence="2">Uncharacterized protein</fullName>
    </submittedName>
</protein>
<dbReference type="EMBL" id="PQXL01000085">
    <property type="protein sequence ID" value="THV52230.1"/>
    <property type="molecule type" value="Genomic_DNA"/>
</dbReference>
<proteinExistence type="predicted"/>
<evidence type="ECO:0000256" key="1">
    <source>
        <dbReference type="SAM" id="MobiDB-lite"/>
    </source>
</evidence>
<keyword evidence="3" id="KW-1185">Reference proteome</keyword>
<dbReference type="OrthoDB" id="10508989at2759"/>
<gene>
    <name evidence="2" type="ORF">BGAL_0085g00210</name>
</gene>
<dbReference type="AlphaFoldDB" id="A0A4S8R438"/>
<feature type="compositionally biased region" description="Basic and acidic residues" evidence="1">
    <location>
        <begin position="65"/>
        <end position="74"/>
    </location>
</feature>
<reference evidence="2 3" key="1">
    <citation type="submission" date="2017-12" db="EMBL/GenBank/DDBJ databases">
        <title>Comparative genomics of Botrytis spp.</title>
        <authorList>
            <person name="Valero-Jimenez C.A."/>
            <person name="Tapia P."/>
            <person name="Veloso J."/>
            <person name="Silva-Moreno E."/>
            <person name="Staats M."/>
            <person name="Valdes J.H."/>
            <person name="Van Kan J.A.L."/>
        </authorList>
    </citation>
    <scope>NUCLEOTIDE SEQUENCE [LARGE SCALE GENOMIC DNA]</scope>
    <source>
        <strain evidence="2 3">MUCL435</strain>
    </source>
</reference>
<dbReference type="Proteomes" id="UP000308671">
    <property type="component" value="Unassembled WGS sequence"/>
</dbReference>
<sequence length="86" mass="9606">MAPRNNQTDPKKPIRKNVVNPNTYKPATASNGQKQEESSCPPIKKAVEPVENQGKANVTWNDGDEERKKREEKPKKKTTSSTGTRS</sequence>
<feature type="region of interest" description="Disordered" evidence="1">
    <location>
        <begin position="1"/>
        <end position="86"/>
    </location>
</feature>
<name>A0A4S8R438_9HELO</name>